<dbReference type="EMBL" id="GGEC01083726">
    <property type="protein sequence ID" value="MBX64210.1"/>
    <property type="molecule type" value="Transcribed_RNA"/>
</dbReference>
<protein>
    <submittedName>
        <fullName evidence="1">Uncharacterized protein</fullName>
    </submittedName>
</protein>
<dbReference type="AlphaFoldDB" id="A0A2P2QB33"/>
<organism evidence="1">
    <name type="scientific">Rhizophora mucronata</name>
    <name type="common">Asiatic mangrove</name>
    <dbReference type="NCBI Taxonomy" id="61149"/>
    <lineage>
        <taxon>Eukaryota</taxon>
        <taxon>Viridiplantae</taxon>
        <taxon>Streptophyta</taxon>
        <taxon>Embryophyta</taxon>
        <taxon>Tracheophyta</taxon>
        <taxon>Spermatophyta</taxon>
        <taxon>Magnoliopsida</taxon>
        <taxon>eudicotyledons</taxon>
        <taxon>Gunneridae</taxon>
        <taxon>Pentapetalae</taxon>
        <taxon>rosids</taxon>
        <taxon>fabids</taxon>
        <taxon>Malpighiales</taxon>
        <taxon>Rhizophoraceae</taxon>
        <taxon>Rhizophora</taxon>
    </lineage>
</organism>
<accession>A0A2P2QB33</accession>
<reference evidence="1" key="1">
    <citation type="submission" date="2018-02" db="EMBL/GenBank/DDBJ databases">
        <title>Rhizophora mucronata_Transcriptome.</title>
        <authorList>
            <person name="Meera S.P."/>
            <person name="Sreeshan A."/>
            <person name="Augustine A."/>
        </authorList>
    </citation>
    <scope>NUCLEOTIDE SEQUENCE</scope>
    <source>
        <tissue evidence="1">Leaf</tissue>
    </source>
</reference>
<proteinExistence type="predicted"/>
<evidence type="ECO:0000313" key="1">
    <source>
        <dbReference type="EMBL" id="MBX64210.1"/>
    </source>
</evidence>
<sequence length="36" mass="3824">MVSGSNFPRCILFQVGAMTVRAVPSNLGLPERDSSS</sequence>
<name>A0A2P2QB33_RHIMU</name>